<accession>A0A2V3IMQ5</accession>
<evidence type="ECO:0000256" key="3">
    <source>
        <dbReference type="SAM" id="Coils"/>
    </source>
</evidence>
<dbReference type="Gene3D" id="1.20.1270.60">
    <property type="entry name" value="Arfaptin homology (AH) domain/BAR domain"/>
    <property type="match status" value="1"/>
</dbReference>
<dbReference type="AlphaFoldDB" id="A0A2V3IMQ5"/>
<evidence type="ECO:0000256" key="4">
    <source>
        <dbReference type="SAM" id="MobiDB-lite"/>
    </source>
</evidence>
<keyword evidence="6" id="KW-1185">Reference proteome</keyword>
<feature type="compositionally biased region" description="Low complexity" evidence="4">
    <location>
        <begin position="262"/>
        <end position="277"/>
    </location>
</feature>
<name>A0A2V3IMQ5_9FLOR</name>
<dbReference type="PANTHER" id="PTHR47174:SF3">
    <property type="entry name" value="BRIDGING INTEGRATOR 3"/>
    <property type="match status" value="1"/>
</dbReference>
<comment type="caution">
    <text evidence="5">The sequence shown here is derived from an EMBL/GenBank/DDBJ whole genome shotgun (WGS) entry which is preliminary data.</text>
</comment>
<dbReference type="SUPFAM" id="SSF103657">
    <property type="entry name" value="BAR/IMD domain-like"/>
    <property type="match status" value="1"/>
</dbReference>
<evidence type="ECO:0000256" key="2">
    <source>
        <dbReference type="ARBA" id="ARBA00022490"/>
    </source>
</evidence>
<evidence type="ECO:0000313" key="5">
    <source>
        <dbReference type="EMBL" id="PXF43353.1"/>
    </source>
</evidence>
<protein>
    <recommendedName>
        <fullName evidence="7">BAR domain-containing protein</fullName>
    </recommendedName>
</protein>
<sequence length="333" mass="36578">MAGIKHATKKKFAKSTTRKKTIQSGISAEFTNLRKQLSSVGTAVKSLIANIGTARDSWLAISKEQTNFAETIYAAVSTEGEVRSHAKEVQAALHQLQQKLLATEGANSPHRKVTAVLDGYLKNVQDVEADGSHVQDSYSEVLRYQKKVDRLQKKPGKRQSQLQRNLEKLTVARNAYQAKLDENVARMKEVFEKHEVVLQCAHHAFWIAQQGYFTAVDEVTREVRWESVSVQERVMDVDINRNAKLALIPRALAIMPPVTASEVGSSVAGSSPSAKVPRITAASSVKSVGEGKKEESDKKDGVDTEVATTPQCTPKKAPESEPVTPEVKPVETH</sequence>
<proteinExistence type="predicted"/>
<feature type="coiled-coil region" evidence="3">
    <location>
        <begin position="134"/>
        <end position="179"/>
    </location>
</feature>
<dbReference type="PANTHER" id="PTHR47174">
    <property type="entry name" value="BRIDGING INTEGRATOR 3"/>
    <property type="match status" value="1"/>
</dbReference>
<gene>
    <name evidence="5" type="ORF">BWQ96_06916</name>
</gene>
<evidence type="ECO:0000256" key="1">
    <source>
        <dbReference type="ARBA" id="ARBA00004496"/>
    </source>
</evidence>
<dbReference type="EMBL" id="NBIV01000128">
    <property type="protein sequence ID" value="PXF43353.1"/>
    <property type="molecule type" value="Genomic_DNA"/>
</dbReference>
<dbReference type="GO" id="GO:0005737">
    <property type="term" value="C:cytoplasm"/>
    <property type="evidence" value="ECO:0007669"/>
    <property type="project" value="UniProtKB-SubCell"/>
</dbReference>
<dbReference type="GO" id="GO:0051666">
    <property type="term" value="P:actin cortical patch localization"/>
    <property type="evidence" value="ECO:0007669"/>
    <property type="project" value="InterPro"/>
</dbReference>
<dbReference type="GO" id="GO:0006897">
    <property type="term" value="P:endocytosis"/>
    <property type="evidence" value="ECO:0007669"/>
    <property type="project" value="InterPro"/>
</dbReference>
<feature type="region of interest" description="Disordered" evidence="4">
    <location>
        <begin position="262"/>
        <end position="333"/>
    </location>
</feature>
<feature type="compositionally biased region" description="Basic and acidic residues" evidence="4">
    <location>
        <begin position="289"/>
        <end position="302"/>
    </location>
</feature>
<comment type="subcellular location">
    <subcellularLocation>
        <location evidence="1">Cytoplasm</location>
    </subcellularLocation>
</comment>
<dbReference type="OrthoDB" id="10435732at2759"/>
<organism evidence="5 6">
    <name type="scientific">Gracilariopsis chorda</name>
    <dbReference type="NCBI Taxonomy" id="448386"/>
    <lineage>
        <taxon>Eukaryota</taxon>
        <taxon>Rhodophyta</taxon>
        <taxon>Florideophyceae</taxon>
        <taxon>Rhodymeniophycidae</taxon>
        <taxon>Gracilariales</taxon>
        <taxon>Gracilariaceae</taxon>
        <taxon>Gracilariopsis</taxon>
    </lineage>
</organism>
<reference evidence="5 6" key="1">
    <citation type="journal article" date="2018" name="Mol. Biol. Evol.">
        <title>Analysis of the draft genome of the red seaweed Gracilariopsis chorda provides insights into genome size evolution in Rhodophyta.</title>
        <authorList>
            <person name="Lee J."/>
            <person name="Yang E.C."/>
            <person name="Graf L."/>
            <person name="Yang J.H."/>
            <person name="Qiu H."/>
            <person name="Zel Zion U."/>
            <person name="Chan C.X."/>
            <person name="Stephens T.G."/>
            <person name="Weber A.P.M."/>
            <person name="Boo G.H."/>
            <person name="Boo S.M."/>
            <person name="Kim K.M."/>
            <person name="Shin Y."/>
            <person name="Jung M."/>
            <person name="Lee S.J."/>
            <person name="Yim H.S."/>
            <person name="Lee J.H."/>
            <person name="Bhattacharya D."/>
            <person name="Yoon H.S."/>
        </authorList>
    </citation>
    <scope>NUCLEOTIDE SEQUENCE [LARGE SCALE GENOMIC DNA]</scope>
    <source>
        <strain evidence="5 6">SKKU-2015</strain>
        <tissue evidence="5">Whole body</tissue>
    </source>
</reference>
<dbReference type="InterPro" id="IPR027267">
    <property type="entry name" value="AH/BAR_dom_sf"/>
</dbReference>
<dbReference type="InterPro" id="IPR046982">
    <property type="entry name" value="BIN3/RVS161-like"/>
</dbReference>
<evidence type="ECO:0000313" key="6">
    <source>
        <dbReference type="Proteomes" id="UP000247409"/>
    </source>
</evidence>
<evidence type="ECO:0008006" key="7">
    <source>
        <dbReference type="Google" id="ProtNLM"/>
    </source>
</evidence>
<keyword evidence="3" id="KW-0175">Coiled coil</keyword>
<keyword evidence="2" id="KW-0963">Cytoplasm</keyword>
<dbReference type="GO" id="GO:0015629">
    <property type="term" value="C:actin cytoskeleton"/>
    <property type="evidence" value="ECO:0007669"/>
    <property type="project" value="TreeGrafter"/>
</dbReference>
<dbReference type="Proteomes" id="UP000247409">
    <property type="component" value="Unassembled WGS sequence"/>
</dbReference>